<proteinExistence type="predicted"/>
<dbReference type="Proteomes" id="UP000199323">
    <property type="component" value="Unassembled WGS sequence"/>
</dbReference>
<evidence type="ECO:0000256" key="1">
    <source>
        <dbReference type="SAM" id="MobiDB-lite"/>
    </source>
</evidence>
<name>A0A1I1ZNT9_9ACTN</name>
<accession>A0A1I1ZNT9</accession>
<keyword evidence="3" id="KW-1185">Reference proteome</keyword>
<reference evidence="2 3" key="1">
    <citation type="submission" date="2016-10" db="EMBL/GenBank/DDBJ databases">
        <authorList>
            <person name="de Groot N.N."/>
        </authorList>
    </citation>
    <scope>NUCLEOTIDE SEQUENCE [LARGE SCALE GENOMIC DNA]</scope>
    <source>
        <strain evidence="2 3">CGMCC 4.3510</strain>
    </source>
</reference>
<gene>
    <name evidence="2" type="ORF">SAMN05216251_102521</name>
</gene>
<sequence>MDQPTMPANPRVLIVGRSPGVITGAADLLRGKGFRADATNLFADVLTAYDSTALDIVVFGGMVPPPAKQQLMDEISRSNGRVVFVQGLAGIPGLVAAQVEGAASSAPGTPDDARYDAATRTVRLTLREPADVTVDAWWISSFAPPEPTSTSLRVTAGDGPLAAGEHAFALPAEVPAEASFVTVRVGPAVHAFTVGAIPESIRRLATAGTAGGPPALPPVRPVATHDHG</sequence>
<dbReference type="RefSeq" id="WP_143120525.1">
    <property type="nucleotide sequence ID" value="NZ_FONG01000002.1"/>
</dbReference>
<dbReference type="AlphaFoldDB" id="A0A1I1ZNT9"/>
<feature type="region of interest" description="Disordered" evidence="1">
    <location>
        <begin position="208"/>
        <end position="228"/>
    </location>
</feature>
<dbReference type="EMBL" id="FONG01000002">
    <property type="protein sequence ID" value="SFE33315.1"/>
    <property type="molecule type" value="Genomic_DNA"/>
</dbReference>
<protein>
    <submittedName>
        <fullName evidence="2">Uncharacterized protein</fullName>
    </submittedName>
</protein>
<organism evidence="2 3">
    <name type="scientific">Actinacidiphila alni</name>
    <dbReference type="NCBI Taxonomy" id="380248"/>
    <lineage>
        <taxon>Bacteria</taxon>
        <taxon>Bacillati</taxon>
        <taxon>Actinomycetota</taxon>
        <taxon>Actinomycetes</taxon>
        <taxon>Kitasatosporales</taxon>
        <taxon>Streptomycetaceae</taxon>
        <taxon>Actinacidiphila</taxon>
    </lineage>
</organism>
<evidence type="ECO:0000313" key="3">
    <source>
        <dbReference type="Proteomes" id="UP000199323"/>
    </source>
</evidence>
<evidence type="ECO:0000313" key="2">
    <source>
        <dbReference type="EMBL" id="SFE33315.1"/>
    </source>
</evidence>
<dbReference type="OrthoDB" id="3685339at2"/>